<geneLocation type="plasmid" evidence="2">
    <name>pA2485</name>
</geneLocation>
<accession>A0A6G6AQI4</accession>
<protein>
    <recommendedName>
        <fullName evidence="1">DUF6602 domain-containing protein</fullName>
    </recommendedName>
</protein>
<name>A0A6G6AQI4_ACIBA</name>
<keyword evidence="2" id="KW-0614">Plasmid</keyword>
<dbReference type="AlphaFoldDB" id="A0A6G6AQI4"/>
<reference evidence="2" key="1">
    <citation type="submission" date="2019-09" db="EMBL/GenBank/DDBJ databases">
        <authorList>
            <person name="Liu L."/>
        </authorList>
    </citation>
    <scope>NUCLEOTIDE SEQUENCE</scope>
    <source>
        <strain evidence="2">A2485</strain>
        <strain evidence="3">A2503</strain>
        <plasmid evidence="2">pA2485</plasmid>
        <plasmid evidence="3">pA2503</plasmid>
    </source>
</reference>
<feature type="domain" description="DUF6602" evidence="1">
    <location>
        <begin position="19"/>
        <end position="122"/>
    </location>
</feature>
<organism evidence="2">
    <name type="scientific">Acinetobacter baumannii</name>
    <dbReference type="NCBI Taxonomy" id="470"/>
    <lineage>
        <taxon>Bacteria</taxon>
        <taxon>Pseudomonadati</taxon>
        <taxon>Pseudomonadota</taxon>
        <taxon>Gammaproteobacteria</taxon>
        <taxon>Moraxellales</taxon>
        <taxon>Moraxellaceae</taxon>
        <taxon>Acinetobacter</taxon>
        <taxon>Acinetobacter calcoaceticus/baumannii complex</taxon>
    </lineage>
</organism>
<dbReference type="EMBL" id="MN495626">
    <property type="protein sequence ID" value="QID24219.1"/>
    <property type="molecule type" value="Genomic_DNA"/>
</dbReference>
<dbReference type="EMBL" id="MN495625">
    <property type="protein sequence ID" value="QID24199.1"/>
    <property type="molecule type" value="Genomic_DNA"/>
</dbReference>
<proteinExistence type="predicted"/>
<dbReference type="InterPro" id="IPR046537">
    <property type="entry name" value="DUF6602"/>
</dbReference>
<geneLocation type="plasmid" evidence="3">
    <name>pA2503</name>
</geneLocation>
<dbReference type="CDD" id="cd21173">
    <property type="entry name" value="NucC-like"/>
    <property type="match status" value="1"/>
</dbReference>
<sequence length="281" mass="32372">MPLKQLFRSIEKTILAKYEQSSSIYHQGDKGENREEFLIEFLREHLPLKYGITKGEVMTIHGERSHAIDIIIYDALNCPVFYSGKTKILPIEGVYGIIEVKSSLSKAELLDATSKIEKFKRLAPRELAVIEKEQYVTVRRASRPFGIVLGYSLANNSLKSLKENWQNQTQQVYDVNFFANLICVLGEGIIHIHQYNLSQGTHNPLLDTDEFVDLVLTAKNRQNNGQVSDEIIMKYLVDEVKDLSLGRFMTYLQVMLNRMRLNQPDLTRYIDPELDMTVIKE</sequence>
<evidence type="ECO:0000313" key="3">
    <source>
        <dbReference type="EMBL" id="QID24219.1"/>
    </source>
</evidence>
<evidence type="ECO:0000313" key="2">
    <source>
        <dbReference type="EMBL" id="QID24199.1"/>
    </source>
</evidence>
<dbReference type="RefSeq" id="WP_181715000.1">
    <property type="nucleotide sequence ID" value="NZ_MN495625.1"/>
</dbReference>
<evidence type="ECO:0000259" key="1">
    <source>
        <dbReference type="Pfam" id="PF20247"/>
    </source>
</evidence>
<dbReference type="Pfam" id="PF20247">
    <property type="entry name" value="DUF6602"/>
    <property type="match status" value="1"/>
</dbReference>